<evidence type="ECO:0000256" key="9">
    <source>
        <dbReference type="ARBA" id="ARBA00023237"/>
    </source>
</evidence>
<dbReference type="Gene3D" id="2.40.170.20">
    <property type="entry name" value="TonB-dependent receptor, beta-barrel domain"/>
    <property type="match status" value="1"/>
</dbReference>
<dbReference type="PROSITE" id="PS51257">
    <property type="entry name" value="PROKAR_LIPOPROTEIN"/>
    <property type="match status" value="1"/>
</dbReference>
<dbReference type="PROSITE" id="PS52016">
    <property type="entry name" value="TONB_DEPENDENT_REC_3"/>
    <property type="match status" value="1"/>
</dbReference>
<dbReference type="CDD" id="cd01347">
    <property type="entry name" value="ligand_gated_channel"/>
    <property type="match status" value="1"/>
</dbReference>
<name>B7WWL2_COMTK</name>
<feature type="domain" description="TonB-dependent receptor plug" evidence="13">
    <location>
        <begin position="107"/>
        <end position="205"/>
    </location>
</feature>
<evidence type="ECO:0000259" key="12">
    <source>
        <dbReference type="Pfam" id="PF00593"/>
    </source>
</evidence>
<evidence type="ECO:0000259" key="13">
    <source>
        <dbReference type="Pfam" id="PF07715"/>
    </source>
</evidence>
<dbReference type="Pfam" id="PF07715">
    <property type="entry name" value="Plug"/>
    <property type="match status" value="1"/>
</dbReference>
<dbReference type="InterPro" id="IPR039426">
    <property type="entry name" value="TonB-dep_rcpt-like"/>
</dbReference>
<evidence type="ECO:0000256" key="7">
    <source>
        <dbReference type="ARBA" id="ARBA00023136"/>
    </source>
</evidence>
<evidence type="ECO:0000256" key="10">
    <source>
        <dbReference type="PROSITE-ProRule" id="PRU01360"/>
    </source>
</evidence>
<gene>
    <name evidence="14" type="ORF">CtesDRAFT_PD2692</name>
</gene>
<dbReference type="Proteomes" id="UP000003039">
    <property type="component" value="Unassembled WGS sequence"/>
</dbReference>
<evidence type="ECO:0000256" key="5">
    <source>
        <dbReference type="ARBA" id="ARBA00022692"/>
    </source>
</evidence>
<evidence type="ECO:0000313" key="14">
    <source>
        <dbReference type="EMBL" id="EED67746.1"/>
    </source>
</evidence>
<proteinExistence type="inferred from homology"/>
<keyword evidence="9 10" id="KW-0998">Cell outer membrane</keyword>
<dbReference type="InterPro" id="IPR037066">
    <property type="entry name" value="Plug_dom_sf"/>
</dbReference>
<dbReference type="OrthoDB" id="8732650at2"/>
<evidence type="ECO:0000256" key="4">
    <source>
        <dbReference type="ARBA" id="ARBA00022452"/>
    </source>
</evidence>
<evidence type="ECO:0000256" key="6">
    <source>
        <dbReference type="ARBA" id="ARBA00023077"/>
    </source>
</evidence>
<dbReference type="GO" id="GO:0015344">
    <property type="term" value="F:siderophore uptake transmembrane transporter activity"/>
    <property type="evidence" value="ECO:0007669"/>
    <property type="project" value="TreeGrafter"/>
</dbReference>
<reference evidence="14 15" key="1">
    <citation type="journal article" date="2004" name="Appl. Environ. Microbiol.">
        <title>Mineralization of individual congeners of linear alkylbenzenesulfonate by defined pairs of heterotrophic bacteria.</title>
        <authorList>
            <person name="Schleheck D."/>
            <person name="Knepper T.P."/>
            <person name="Fischer K."/>
            <person name="Cook A.M."/>
        </authorList>
    </citation>
    <scope>NUCLEOTIDE SEQUENCE [LARGE SCALE GENOMIC DNA]</scope>
    <source>
        <strain evidence="15">DSM 14576 / KF-1</strain>
    </source>
</reference>
<dbReference type="PANTHER" id="PTHR32552:SF82">
    <property type="entry name" value="FCUA PROTEIN"/>
    <property type="match status" value="1"/>
</dbReference>
<evidence type="ECO:0000256" key="3">
    <source>
        <dbReference type="ARBA" id="ARBA00022448"/>
    </source>
</evidence>
<dbReference type="GO" id="GO:0038023">
    <property type="term" value="F:signaling receptor activity"/>
    <property type="evidence" value="ECO:0007669"/>
    <property type="project" value="InterPro"/>
</dbReference>
<dbReference type="InterPro" id="IPR036942">
    <property type="entry name" value="Beta-barrel_TonB_sf"/>
</dbReference>
<sequence>MAIPVRGGAGKAPSASALASTQVVPFAHWLSGAACRSPRSAVGLAVLLALSAASQAQTPPRTVQPQEKRLSEVTVSDRQDSVGLPALAPGAQVAKGAALGLLGNVDVMDAAFNITAYSEELIRDQNAATVAAVLENDSSVRFTTNTGHVNENYVIRGFDVNASEVAFNGLYGLAPDSHVPTEMIERVELLKGPGALLGGMAPNGAVGGVVNVISKKPLAGDLTRLTTTFTSGSQLQEHVDVSRRFGPERRLGIRVNGALSSGETEVDDQKRRRRLGAVALDYQGDRFTLGLDAYHYKVNLDNGSPVMVSFGKMKNLIAAPDASNNLFRGVNTEVENKSVALRGSFELSDHWQLYGSLGKAWHDYAGQPTGTRVVLNAVGDGSAVGQTYNLQGYTNSTALDAGLRGRFKTGDVGHQLVFSFNELQQQSGRALPIVVSSSYTTNIYDPVLPVLAGPRNAVRQENDNVIRSLAVADTLSLLQHRLQLTLGARHQRVNQKMKGYDESAVTPMLGLVAKPWGEDLSFYANYIEGLSPGLEVGSTYANAGETFAPYKSKQMEAGVKWRRAGWTNTLSLFQIEKPSTTIDTAANTLKLNGEQRNRGVEWNTFGALSSSLRVLGGITYLQPKLTSTQGGSNDGHDAFGAARWAANLAADWDVPAVAGLALNARLVHTGKQWVNSANTLRAPSWTRFDVGARYTTRIADKKVVLRGTVDNVFGRNYWAGAFADNFLTVGAPRTVRISAAVDF</sequence>
<dbReference type="AlphaFoldDB" id="B7WWL2"/>
<dbReference type="Pfam" id="PF00593">
    <property type="entry name" value="TonB_dep_Rec_b-barrel"/>
    <property type="match status" value="1"/>
</dbReference>
<evidence type="ECO:0000256" key="8">
    <source>
        <dbReference type="ARBA" id="ARBA00023170"/>
    </source>
</evidence>
<dbReference type="Gene3D" id="2.170.130.10">
    <property type="entry name" value="TonB-dependent receptor, plug domain"/>
    <property type="match status" value="1"/>
</dbReference>
<dbReference type="InterPro" id="IPR012910">
    <property type="entry name" value="Plug_dom"/>
</dbReference>
<evidence type="ECO:0000256" key="2">
    <source>
        <dbReference type="ARBA" id="ARBA00009810"/>
    </source>
</evidence>
<comment type="similarity">
    <text evidence="2 10 11">Belongs to the TonB-dependent receptor family.</text>
</comment>
<dbReference type="PANTHER" id="PTHR32552">
    <property type="entry name" value="FERRICHROME IRON RECEPTOR-RELATED"/>
    <property type="match status" value="1"/>
</dbReference>
<dbReference type="GO" id="GO:0015891">
    <property type="term" value="P:siderophore transport"/>
    <property type="evidence" value="ECO:0007669"/>
    <property type="project" value="InterPro"/>
</dbReference>
<dbReference type="InterPro" id="IPR000531">
    <property type="entry name" value="Beta-barrel_TonB"/>
</dbReference>
<dbReference type="NCBIfam" id="TIGR01783">
    <property type="entry name" value="TonB-siderophor"/>
    <property type="match status" value="1"/>
</dbReference>
<accession>B7WWL2</accession>
<keyword evidence="4 10" id="KW-1134">Transmembrane beta strand</keyword>
<keyword evidence="5 10" id="KW-0812">Transmembrane</keyword>
<protein>
    <submittedName>
        <fullName evidence="14">TonB-dependent siderophore receptor</fullName>
    </submittedName>
</protein>
<evidence type="ECO:0000256" key="1">
    <source>
        <dbReference type="ARBA" id="ARBA00004571"/>
    </source>
</evidence>
<keyword evidence="3 10" id="KW-0813">Transport</keyword>
<keyword evidence="8 14" id="KW-0675">Receptor</keyword>
<evidence type="ECO:0000256" key="11">
    <source>
        <dbReference type="RuleBase" id="RU003357"/>
    </source>
</evidence>
<organism evidence="14 15">
    <name type="scientific">Comamonas testosteroni (strain DSM 14576 / KF-1)</name>
    <name type="common">Pseudomonas testosteroni</name>
    <dbReference type="NCBI Taxonomy" id="399795"/>
    <lineage>
        <taxon>Bacteria</taxon>
        <taxon>Pseudomonadati</taxon>
        <taxon>Pseudomonadota</taxon>
        <taxon>Betaproteobacteria</taxon>
        <taxon>Burkholderiales</taxon>
        <taxon>Comamonadaceae</taxon>
        <taxon>Comamonas</taxon>
    </lineage>
</organism>
<dbReference type="InterPro" id="IPR010105">
    <property type="entry name" value="TonB_sidphr_rcpt"/>
</dbReference>
<dbReference type="RefSeq" id="WP_003055588.1">
    <property type="nucleotide sequence ID" value="NZ_AAUJ02000001.1"/>
</dbReference>
<evidence type="ECO:0000313" key="15">
    <source>
        <dbReference type="Proteomes" id="UP000003039"/>
    </source>
</evidence>
<dbReference type="GO" id="GO:0009279">
    <property type="term" value="C:cell outer membrane"/>
    <property type="evidence" value="ECO:0007669"/>
    <property type="project" value="UniProtKB-SubCell"/>
</dbReference>
<comment type="caution">
    <text evidence="14">The sequence shown here is derived from an EMBL/GenBank/DDBJ whole genome shotgun (WGS) entry which is preliminary data.</text>
</comment>
<keyword evidence="6 11" id="KW-0798">TonB box</keyword>
<dbReference type="SUPFAM" id="SSF56935">
    <property type="entry name" value="Porins"/>
    <property type="match status" value="1"/>
</dbReference>
<keyword evidence="7 10" id="KW-0472">Membrane</keyword>
<dbReference type="eggNOG" id="COG4774">
    <property type="taxonomic scope" value="Bacteria"/>
</dbReference>
<comment type="subcellular location">
    <subcellularLocation>
        <location evidence="1 10">Cell outer membrane</location>
        <topology evidence="1 10">Multi-pass membrane protein</topology>
    </subcellularLocation>
</comment>
<feature type="domain" description="TonB-dependent receptor-like beta-barrel" evidence="12">
    <location>
        <begin position="283"/>
        <end position="712"/>
    </location>
</feature>
<dbReference type="EMBL" id="AAUJ02000001">
    <property type="protein sequence ID" value="EED67746.1"/>
    <property type="molecule type" value="Genomic_DNA"/>
</dbReference>